<evidence type="ECO:0000313" key="5">
    <source>
        <dbReference type="Proteomes" id="UP000473854"/>
    </source>
</evidence>
<evidence type="ECO:0000259" key="3">
    <source>
        <dbReference type="PROSITE" id="PS50887"/>
    </source>
</evidence>
<organism evidence="4 5">
    <name type="scientific">Acinetobacter faecalis</name>
    <dbReference type="NCBI Taxonomy" id="2665161"/>
    <lineage>
        <taxon>Bacteria</taxon>
        <taxon>Pseudomonadati</taxon>
        <taxon>Pseudomonadota</taxon>
        <taxon>Gammaproteobacteria</taxon>
        <taxon>Moraxellales</taxon>
        <taxon>Moraxellaceae</taxon>
        <taxon>Acinetobacter</taxon>
    </lineage>
</organism>
<dbReference type="NCBIfam" id="TIGR00254">
    <property type="entry name" value="GGDEF"/>
    <property type="match status" value="1"/>
</dbReference>
<dbReference type="EC" id="2.7.7.65" evidence="1"/>
<dbReference type="InterPro" id="IPR029016">
    <property type="entry name" value="GAF-like_dom_sf"/>
</dbReference>
<dbReference type="PROSITE" id="PS50887">
    <property type="entry name" value="GGDEF"/>
    <property type="match status" value="1"/>
</dbReference>
<proteinExistence type="predicted"/>
<dbReference type="PANTHER" id="PTHR45138:SF9">
    <property type="entry name" value="DIGUANYLATE CYCLASE DGCM-RELATED"/>
    <property type="match status" value="1"/>
</dbReference>
<dbReference type="SMART" id="SM00065">
    <property type="entry name" value="GAF"/>
    <property type="match status" value="1"/>
</dbReference>
<name>A0A6L6GBU1_9GAMM</name>
<dbReference type="RefSeq" id="WP_154771549.1">
    <property type="nucleotide sequence ID" value="NZ_WLYL01000001.1"/>
</dbReference>
<dbReference type="EMBL" id="WLYL01000001">
    <property type="protein sequence ID" value="MTD09867.1"/>
    <property type="molecule type" value="Genomic_DNA"/>
</dbReference>
<dbReference type="InterPro" id="IPR003018">
    <property type="entry name" value="GAF"/>
</dbReference>
<comment type="catalytic activity">
    <reaction evidence="2">
        <text>2 GTP = 3',3'-c-di-GMP + 2 diphosphate</text>
        <dbReference type="Rhea" id="RHEA:24898"/>
        <dbReference type="ChEBI" id="CHEBI:33019"/>
        <dbReference type="ChEBI" id="CHEBI:37565"/>
        <dbReference type="ChEBI" id="CHEBI:58805"/>
        <dbReference type="EC" id="2.7.7.65"/>
    </reaction>
</comment>
<reference evidence="4 5" key="1">
    <citation type="submission" date="2019-11" db="EMBL/GenBank/DDBJ databases">
        <authorList>
            <person name="An D."/>
        </authorList>
    </citation>
    <scope>NUCLEOTIDE SEQUENCE [LARGE SCALE GENOMIC DNA]</scope>
    <source>
        <strain evidence="4 5">YIM 103518</strain>
    </source>
</reference>
<evidence type="ECO:0000256" key="2">
    <source>
        <dbReference type="ARBA" id="ARBA00034247"/>
    </source>
</evidence>
<accession>A0A6L6GBU1</accession>
<dbReference type="Gene3D" id="3.30.70.270">
    <property type="match status" value="1"/>
</dbReference>
<sequence length="315" mass="35296">MVINQLLFKDFNAAGEQVLKYLHNHLGFSLWMITRTEGNDWIVLQTEDHGYGIQPGHVFNWEDSYCSQMVQGKGPRIAPNSEEIKLYAEAKINNIADIKAYIGQPLINEDGSLFGTLCAIDPSPQPKNIEDASDLLELLSQLLSKILQSELKLNEQLRVSEKLKLESLTDHLTGAFNRRAWDDFINLEETRCKTYGHPTTVIIIDLNRLKHVNDELGHEEGDKLIQNTANILKQSVRSNDLVARLGGDEFGILNIETNLENTHKLADRILKALNNAGISAAVGIAARDPSKGLKEALLEADREMYKNKIKSKASK</sequence>
<dbReference type="GO" id="GO:0052621">
    <property type="term" value="F:diguanylate cyclase activity"/>
    <property type="evidence" value="ECO:0007669"/>
    <property type="project" value="UniProtKB-EC"/>
</dbReference>
<dbReference type="Gene3D" id="3.30.450.40">
    <property type="match status" value="1"/>
</dbReference>
<gene>
    <name evidence="4" type="ORF">GIX10_00150</name>
</gene>
<dbReference type="CDD" id="cd01949">
    <property type="entry name" value="GGDEF"/>
    <property type="match status" value="1"/>
</dbReference>
<evidence type="ECO:0000256" key="1">
    <source>
        <dbReference type="ARBA" id="ARBA00012528"/>
    </source>
</evidence>
<evidence type="ECO:0000313" key="4">
    <source>
        <dbReference type="EMBL" id="MTD09867.1"/>
    </source>
</evidence>
<dbReference type="PANTHER" id="PTHR45138">
    <property type="entry name" value="REGULATORY COMPONENTS OF SENSORY TRANSDUCTION SYSTEM"/>
    <property type="match status" value="1"/>
</dbReference>
<dbReference type="InterPro" id="IPR000160">
    <property type="entry name" value="GGDEF_dom"/>
</dbReference>
<dbReference type="Pfam" id="PF00990">
    <property type="entry name" value="GGDEF"/>
    <property type="match status" value="1"/>
</dbReference>
<dbReference type="InterPro" id="IPR050469">
    <property type="entry name" value="Diguanylate_Cyclase"/>
</dbReference>
<dbReference type="InterPro" id="IPR043128">
    <property type="entry name" value="Rev_trsase/Diguanyl_cyclase"/>
</dbReference>
<dbReference type="Proteomes" id="UP000473854">
    <property type="component" value="Unassembled WGS sequence"/>
</dbReference>
<dbReference type="SMART" id="SM00267">
    <property type="entry name" value="GGDEF"/>
    <property type="match status" value="1"/>
</dbReference>
<dbReference type="InterPro" id="IPR029787">
    <property type="entry name" value="Nucleotide_cyclase"/>
</dbReference>
<protein>
    <recommendedName>
        <fullName evidence="1">diguanylate cyclase</fullName>
        <ecNumber evidence="1">2.7.7.65</ecNumber>
    </recommendedName>
</protein>
<comment type="caution">
    <text evidence="4">The sequence shown here is derived from an EMBL/GenBank/DDBJ whole genome shotgun (WGS) entry which is preliminary data.</text>
</comment>
<dbReference type="SUPFAM" id="SSF55781">
    <property type="entry name" value="GAF domain-like"/>
    <property type="match status" value="1"/>
</dbReference>
<dbReference type="Pfam" id="PF01590">
    <property type="entry name" value="GAF"/>
    <property type="match status" value="1"/>
</dbReference>
<feature type="domain" description="GGDEF" evidence="3">
    <location>
        <begin position="197"/>
        <end position="315"/>
    </location>
</feature>
<dbReference type="SUPFAM" id="SSF55073">
    <property type="entry name" value="Nucleotide cyclase"/>
    <property type="match status" value="1"/>
</dbReference>
<dbReference type="AlphaFoldDB" id="A0A6L6GBU1"/>